<dbReference type="Proteomes" id="UP001245184">
    <property type="component" value="Unassembled WGS sequence"/>
</dbReference>
<name>A0ABD5CTM5_9BURK</name>
<accession>A0ABD5CTM5</accession>
<proteinExistence type="predicted"/>
<gene>
    <name evidence="1" type="ORF">QF025_006856</name>
</gene>
<dbReference type="EMBL" id="JAVIZN010000003">
    <property type="protein sequence ID" value="MDR6208055.1"/>
    <property type="molecule type" value="Genomic_DNA"/>
</dbReference>
<evidence type="ECO:0000313" key="2">
    <source>
        <dbReference type="Proteomes" id="UP001245184"/>
    </source>
</evidence>
<comment type="caution">
    <text evidence="1">The sequence shown here is derived from an EMBL/GenBank/DDBJ whole genome shotgun (WGS) entry which is preliminary data.</text>
</comment>
<dbReference type="AlphaFoldDB" id="A0ABD5CTM5"/>
<reference evidence="1 2" key="1">
    <citation type="submission" date="2023-08" db="EMBL/GenBank/DDBJ databases">
        <title>Genome sequencing of plant associated microbes to promote plant fitness in Sorghum bicolor and Oryza sativa.</title>
        <authorList>
            <person name="Coleman-Derr D."/>
        </authorList>
    </citation>
    <scope>NUCLEOTIDE SEQUENCE [LARGE SCALE GENOMIC DNA]</scope>
    <source>
        <strain evidence="1 2">SLBN-33</strain>
    </source>
</reference>
<dbReference type="InterPro" id="IPR021769">
    <property type="entry name" value="DUF3331"/>
</dbReference>
<organism evidence="1 2">
    <name type="scientific">Paraburkholderia graminis</name>
    <dbReference type="NCBI Taxonomy" id="60548"/>
    <lineage>
        <taxon>Bacteria</taxon>
        <taxon>Pseudomonadati</taxon>
        <taxon>Pseudomonadota</taxon>
        <taxon>Betaproteobacteria</taxon>
        <taxon>Burkholderiales</taxon>
        <taxon>Burkholderiaceae</taxon>
        <taxon>Paraburkholderia</taxon>
    </lineage>
</organism>
<evidence type="ECO:0008006" key="3">
    <source>
        <dbReference type="Google" id="ProtNLM"/>
    </source>
</evidence>
<dbReference type="RefSeq" id="WP_310035506.1">
    <property type="nucleotide sequence ID" value="NZ_JAVIZN010000003.1"/>
</dbReference>
<evidence type="ECO:0000313" key="1">
    <source>
        <dbReference type="EMBL" id="MDR6208055.1"/>
    </source>
</evidence>
<sequence length="133" mass="14812">MGVKDDNAWCRIVELFDRSHVELTVTQATRRIEGLPAKTDWRDHPGLAVSLLDRLSPRTIVVSWRDPLSCHYGHQAWRASVAARSGKCVLSGQPIRRGDLIYRPEASQPPPANEGAMMIASYADVALVRNAEH</sequence>
<protein>
    <recommendedName>
        <fullName evidence="3">Ribosomal protein S14</fullName>
    </recommendedName>
</protein>
<dbReference type="Pfam" id="PF11811">
    <property type="entry name" value="DUF3331"/>
    <property type="match status" value="1"/>
</dbReference>